<dbReference type="InterPro" id="IPR053191">
    <property type="entry name" value="DcsG_Biosynth_Enzyme"/>
</dbReference>
<dbReference type="RefSeq" id="WP_133544962.1">
    <property type="nucleotide sequence ID" value="NZ_SNYQ01000005.1"/>
</dbReference>
<organism evidence="3 4">
    <name type="scientific">Mesocricetibacter intestinalis</name>
    <dbReference type="NCBI Taxonomy" id="1521930"/>
    <lineage>
        <taxon>Bacteria</taxon>
        <taxon>Pseudomonadati</taxon>
        <taxon>Pseudomonadota</taxon>
        <taxon>Gammaproteobacteria</taxon>
        <taxon>Pasteurellales</taxon>
        <taxon>Pasteurellaceae</taxon>
        <taxon>Mesocricetibacter</taxon>
    </lineage>
</organism>
<dbReference type="GO" id="GO:0005524">
    <property type="term" value="F:ATP binding"/>
    <property type="evidence" value="ECO:0007669"/>
    <property type="project" value="UniProtKB-UniRule"/>
</dbReference>
<keyword evidence="4" id="KW-1185">Reference proteome</keyword>
<comment type="caution">
    <text evidence="3">The sequence shown here is derived from an EMBL/GenBank/DDBJ whole genome shotgun (WGS) entry which is preliminary data.</text>
</comment>
<dbReference type="EMBL" id="SNYQ01000005">
    <property type="protein sequence ID" value="TDQ57392.1"/>
    <property type="molecule type" value="Genomic_DNA"/>
</dbReference>
<keyword evidence="1" id="KW-0067">ATP-binding</keyword>
<dbReference type="Gene3D" id="3.30.470.20">
    <property type="entry name" value="ATP-grasp fold, B domain"/>
    <property type="match status" value="1"/>
</dbReference>
<dbReference type="AlphaFoldDB" id="A0A4V3D9J8"/>
<dbReference type="InterPro" id="IPR004218">
    <property type="entry name" value="GSHS_ATP-bd"/>
</dbReference>
<dbReference type="GO" id="GO:0004363">
    <property type="term" value="F:glutathione synthase activity"/>
    <property type="evidence" value="ECO:0007669"/>
    <property type="project" value="InterPro"/>
</dbReference>
<dbReference type="OrthoDB" id="3373978at2"/>
<evidence type="ECO:0000256" key="1">
    <source>
        <dbReference type="PROSITE-ProRule" id="PRU00409"/>
    </source>
</evidence>
<dbReference type="PANTHER" id="PTHR39217">
    <property type="match status" value="1"/>
</dbReference>
<dbReference type="InterPro" id="IPR011761">
    <property type="entry name" value="ATP-grasp"/>
</dbReference>
<name>A0A4V3D9J8_9PAST</name>
<dbReference type="Gene3D" id="3.40.50.20">
    <property type="match status" value="1"/>
</dbReference>
<dbReference type="InterPro" id="IPR013815">
    <property type="entry name" value="ATP_grasp_subdomain_1"/>
</dbReference>
<dbReference type="Proteomes" id="UP000295657">
    <property type="component" value="Unassembled WGS sequence"/>
</dbReference>
<sequence>MQHLVITTCNLYPEAPENLRPLAELLRQKGLNCSFEPWQKVTQAEAILPLCAWDYAEQPQQFENWIERLAARGCRFLNPPEMMRWNMNKNYLCDLQTKGISIIPSLSIKGEAPRLREKVAARGWHDIVLKPAIGQSGKGVIRLQAEELPQDLSTYPQGVIIQPYMPEVAQNGETSLIFLRGKFSHGVCRLPKQGDFRANSAYGVQIIPVRPQAAIIAQAEQVLRQLAEIPFYARVDATLIGEDFVLNELELIEPALYLHTDSGATARFADAILEALNTN</sequence>
<dbReference type="PANTHER" id="PTHR39217:SF1">
    <property type="entry name" value="GLUTATHIONE SYNTHETASE"/>
    <property type="match status" value="1"/>
</dbReference>
<dbReference type="SUPFAM" id="SSF56059">
    <property type="entry name" value="Glutathione synthetase ATP-binding domain-like"/>
    <property type="match status" value="1"/>
</dbReference>
<proteinExistence type="predicted"/>
<protein>
    <submittedName>
        <fullName evidence="3">Glutathione synthetase-like protein</fullName>
    </submittedName>
</protein>
<gene>
    <name evidence="3" type="ORF">EDC45_1452</name>
</gene>
<dbReference type="Gene3D" id="3.30.1490.20">
    <property type="entry name" value="ATP-grasp fold, A domain"/>
    <property type="match status" value="1"/>
</dbReference>
<dbReference type="PROSITE" id="PS50975">
    <property type="entry name" value="ATP_GRASP"/>
    <property type="match status" value="1"/>
</dbReference>
<dbReference type="Pfam" id="PF02955">
    <property type="entry name" value="GSH-S_ATP"/>
    <property type="match status" value="1"/>
</dbReference>
<accession>A0A4V3D9J8</accession>
<reference evidence="3 4" key="1">
    <citation type="submission" date="2019-03" db="EMBL/GenBank/DDBJ databases">
        <title>Genomic Encyclopedia of Type Strains, Phase IV (KMG-IV): sequencing the most valuable type-strain genomes for metagenomic binning, comparative biology and taxonomic classification.</title>
        <authorList>
            <person name="Goeker M."/>
        </authorList>
    </citation>
    <scope>NUCLEOTIDE SEQUENCE [LARGE SCALE GENOMIC DNA]</scope>
    <source>
        <strain evidence="3 4">DSM 28403</strain>
    </source>
</reference>
<feature type="domain" description="ATP-grasp" evidence="2">
    <location>
        <begin position="92"/>
        <end position="277"/>
    </location>
</feature>
<evidence type="ECO:0000313" key="4">
    <source>
        <dbReference type="Proteomes" id="UP000295657"/>
    </source>
</evidence>
<keyword evidence="1" id="KW-0547">Nucleotide-binding</keyword>
<evidence type="ECO:0000313" key="3">
    <source>
        <dbReference type="EMBL" id="TDQ57392.1"/>
    </source>
</evidence>
<evidence type="ECO:0000259" key="2">
    <source>
        <dbReference type="PROSITE" id="PS50975"/>
    </source>
</evidence>
<dbReference type="GO" id="GO:0046872">
    <property type="term" value="F:metal ion binding"/>
    <property type="evidence" value="ECO:0007669"/>
    <property type="project" value="InterPro"/>
</dbReference>